<dbReference type="Proteomes" id="UP000199503">
    <property type="component" value="Unassembled WGS sequence"/>
</dbReference>
<name>A0A1H9SKR7_9PSEU</name>
<dbReference type="EMBL" id="FOFV01000012">
    <property type="protein sequence ID" value="SER85606.1"/>
    <property type="molecule type" value="Genomic_DNA"/>
</dbReference>
<gene>
    <name evidence="1" type="ORF">SAMN04488000_112199</name>
</gene>
<sequence length="106" mass="11353">MYAQLTYFDGPRSAELLAAADFAARERIEPVARSVPGTIRTYVLRKSDGAEIVLTIAESEQALADVQTAIMGTHLLPGEDAALLPGADRVEVYPVLTVVEHTGARS</sequence>
<dbReference type="STRING" id="65499.SAMN04488000_112199"/>
<evidence type="ECO:0000313" key="2">
    <source>
        <dbReference type="Proteomes" id="UP000199503"/>
    </source>
</evidence>
<evidence type="ECO:0008006" key="3">
    <source>
        <dbReference type="Google" id="ProtNLM"/>
    </source>
</evidence>
<protein>
    <recommendedName>
        <fullName evidence="3">Muconolactone delta-isomerase</fullName>
    </recommendedName>
</protein>
<dbReference type="OrthoDB" id="4552724at2"/>
<evidence type="ECO:0000313" key="1">
    <source>
        <dbReference type="EMBL" id="SER85606.1"/>
    </source>
</evidence>
<accession>A0A1H9SKR7</accession>
<keyword evidence="2" id="KW-1185">Reference proteome</keyword>
<reference evidence="2" key="1">
    <citation type="submission" date="2016-10" db="EMBL/GenBank/DDBJ databases">
        <authorList>
            <person name="Varghese N."/>
            <person name="Submissions S."/>
        </authorList>
    </citation>
    <scope>NUCLEOTIDE SEQUENCE [LARGE SCALE GENOMIC DNA]</scope>
    <source>
        <strain evidence="2">DSM 44437</strain>
    </source>
</reference>
<proteinExistence type="predicted"/>
<organism evidence="1 2">
    <name type="scientific">Lentzea albida</name>
    <dbReference type="NCBI Taxonomy" id="65499"/>
    <lineage>
        <taxon>Bacteria</taxon>
        <taxon>Bacillati</taxon>
        <taxon>Actinomycetota</taxon>
        <taxon>Actinomycetes</taxon>
        <taxon>Pseudonocardiales</taxon>
        <taxon>Pseudonocardiaceae</taxon>
        <taxon>Lentzea</taxon>
    </lineage>
</organism>
<dbReference type="AlphaFoldDB" id="A0A1H9SKR7"/>
<dbReference type="RefSeq" id="WP_089921398.1">
    <property type="nucleotide sequence ID" value="NZ_FOFV01000012.1"/>
</dbReference>